<sequence length="310" mass="33967">MTNNSGRPAFPTGQLPALAVTAAPLLLPLLSPGMIWLQSLIPMVVAYQMVALGYHQGRTVVIWAMLAAAMVALISGGLLILFFGLSMVPLGYILARGIALGEAPNWAGAKGLVYLLCFWLLLGAFSGITGSPGPVRVIQESLDHTVTTVMEEEEAAAAALANLRRVFDRTWPALFTISLLSLVWLNLMASHWLLRRRNPALSPWPEFKHWRLPDHFVLAAALGLLLWLSRLEPIASVGLNLVLIMGMLYFMQGLGVMSFLLAHWRLPPLLRGICYALVLLQVYGPVLLAILGLADVHLDWRRRLTNNNAA</sequence>
<reference evidence="3" key="1">
    <citation type="submission" date="2010-02" db="EMBL/GenBank/DDBJ databases">
        <title>Complete sequence of Desulfurivibrio alkaliphilus AHT2.</title>
        <authorList>
            <consortium name="US DOE Joint Genome Institute"/>
            <person name="Pitluck S."/>
            <person name="Chertkov O."/>
            <person name="Detter J.C."/>
            <person name="Han C."/>
            <person name="Tapia R."/>
            <person name="Larimer F."/>
            <person name="Land M."/>
            <person name="Hauser L."/>
            <person name="Kyrpides N."/>
            <person name="Mikhailova N."/>
            <person name="Sorokin D.Y."/>
            <person name="Muyzer G."/>
            <person name="Woyke T."/>
        </authorList>
    </citation>
    <scope>NUCLEOTIDE SEQUENCE [LARGE SCALE GENOMIC DNA]</scope>
    <source>
        <strain evidence="3">DSM 19089 / UNIQEM U267 / AHT2</strain>
    </source>
</reference>
<dbReference type="Proteomes" id="UP000001508">
    <property type="component" value="Chromosome"/>
</dbReference>
<protein>
    <recommendedName>
        <fullName evidence="4">DUF2232 domain-containing protein</fullName>
    </recommendedName>
</protein>
<evidence type="ECO:0000313" key="3">
    <source>
        <dbReference type="Proteomes" id="UP000001508"/>
    </source>
</evidence>
<feature type="transmembrane region" description="Helical" evidence="1">
    <location>
        <begin position="212"/>
        <end position="229"/>
    </location>
</feature>
<evidence type="ECO:0000313" key="2">
    <source>
        <dbReference type="EMBL" id="ADH85847.1"/>
    </source>
</evidence>
<dbReference type="RefSeq" id="WP_013163376.1">
    <property type="nucleotide sequence ID" value="NC_014216.1"/>
</dbReference>
<keyword evidence="1" id="KW-0472">Membrane</keyword>
<evidence type="ECO:0008006" key="4">
    <source>
        <dbReference type="Google" id="ProtNLM"/>
    </source>
</evidence>
<dbReference type="PANTHER" id="PTHR41324:SF1">
    <property type="entry name" value="DUF2232 DOMAIN-CONTAINING PROTEIN"/>
    <property type="match status" value="1"/>
</dbReference>
<dbReference type="Pfam" id="PF09991">
    <property type="entry name" value="DUF2232"/>
    <property type="match status" value="1"/>
</dbReference>
<feature type="transmembrane region" description="Helical" evidence="1">
    <location>
        <begin position="35"/>
        <end position="54"/>
    </location>
</feature>
<dbReference type="PANTHER" id="PTHR41324">
    <property type="entry name" value="MEMBRANE PROTEIN-RELATED"/>
    <property type="match status" value="1"/>
</dbReference>
<feature type="transmembrane region" description="Helical" evidence="1">
    <location>
        <begin position="61"/>
        <end position="92"/>
    </location>
</feature>
<dbReference type="HOGENOM" id="CLU_896366_0_0_7"/>
<feature type="transmembrane region" description="Helical" evidence="1">
    <location>
        <begin position="173"/>
        <end position="192"/>
    </location>
</feature>
<dbReference type="eggNOG" id="COG4241">
    <property type="taxonomic scope" value="Bacteria"/>
</dbReference>
<proteinExistence type="predicted"/>
<keyword evidence="1" id="KW-0812">Transmembrane</keyword>
<feature type="transmembrane region" description="Helical" evidence="1">
    <location>
        <begin position="241"/>
        <end position="264"/>
    </location>
</feature>
<feature type="transmembrane region" description="Helical" evidence="1">
    <location>
        <begin position="270"/>
        <end position="294"/>
    </location>
</feature>
<dbReference type="InParanoid" id="D6Z2S2"/>
<dbReference type="KEGG" id="dak:DaAHT2_1149"/>
<feature type="transmembrane region" description="Helical" evidence="1">
    <location>
        <begin position="112"/>
        <end position="130"/>
    </location>
</feature>
<keyword evidence="3" id="KW-1185">Reference proteome</keyword>
<gene>
    <name evidence="2" type="ordered locus">DaAHT2_1149</name>
</gene>
<organism evidence="2 3">
    <name type="scientific">Desulfurivibrio alkaliphilus (strain DSM 19089 / UNIQEM U267 / AHT2)</name>
    <dbReference type="NCBI Taxonomy" id="589865"/>
    <lineage>
        <taxon>Bacteria</taxon>
        <taxon>Pseudomonadati</taxon>
        <taxon>Thermodesulfobacteriota</taxon>
        <taxon>Desulfobulbia</taxon>
        <taxon>Desulfobulbales</taxon>
        <taxon>Desulfobulbaceae</taxon>
        <taxon>Desulfurivibrio</taxon>
    </lineage>
</organism>
<evidence type="ECO:0000256" key="1">
    <source>
        <dbReference type="SAM" id="Phobius"/>
    </source>
</evidence>
<dbReference type="InterPro" id="IPR018710">
    <property type="entry name" value="DUF2232"/>
</dbReference>
<name>D6Z2S2_DESAT</name>
<dbReference type="STRING" id="589865.DaAHT2_1149"/>
<dbReference type="OrthoDB" id="12714at2"/>
<accession>D6Z2S2</accession>
<dbReference type="AlphaFoldDB" id="D6Z2S2"/>
<keyword evidence="1" id="KW-1133">Transmembrane helix</keyword>
<dbReference type="EMBL" id="CP001940">
    <property type="protein sequence ID" value="ADH85847.1"/>
    <property type="molecule type" value="Genomic_DNA"/>
</dbReference>